<accession>A0ACB8D7Z9</accession>
<evidence type="ECO:0000313" key="1">
    <source>
        <dbReference type="EMBL" id="KAH7960521.1"/>
    </source>
</evidence>
<reference evidence="1" key="1">
    <citation type="submission" date="2020-05" db="EMBL/GenBank/DDBJ databases">
        <title>Large-scale comparative analyses of tick genomes elucidate their genetic diversity and vector capacities.</title>
        <authorList>
            <person name="Jia N."/>
            <person name="Wang J."/>
            <person name="Shi W."/>
            <person name="Du L."/>
            <person name="Sun Y."/>
            <person name="Zhan W."/>
            <person name="Jiang J."/>
            <person name="Wang Q."/>
            <person name="Zhang B."/>
            <person name="Ji P."/>
            <person name="Sakyi L.B."/>
            <person name="Cui X."/>
            <person name="Yuan T."/>
            <person name="Jiang B."/>
            <person name="Yang W."/>
            <person name="Lam T.T.-Y."/>
            <person name="Chang Q."/>
            <person name="Ding S."/>
            <person name="Wang X."/>
            <person name="Zhu J."/>
            <person name="Ruan X."/>
            <person name="Zhao L."/>
            <person name="Wei J."/>
            <person name="Que T."/>
            <person name="Du C."/>
            <person name="Cheng J."/>
            <person name="Dai P."/>
            <person name="Han X."/>
            <person name="Huang E."/>
            <person name="Gao Y."/>
            <person name="Liu J."/>
            <person name="Shao H."/>
            <person name="Ye R."/>
            <person name="Li L."/>
            <person name="Wei W."/>
            <person name="Wang X."/>
            <person name="Wang C."/>
            <person name="Yang T."/>
            <person name="Huo Q."/>
            <person name="Li W."/>
            <person name="Guo W."/>
            <person name="Chen H."/>
            <person name="Zhou L."/>
            <person name="Ni X."/>
            <person name="Tian J."/>
            <person name="Zhou Y."/>
            <person name="Sheng Y."/>
            <person name="Liu T."/>
            <person name="Pan Y."/>
            <person name="Xia L."/>
            <person name="Li J."/>
            <person name="Zhao F."/>
            <person name="Cao W."/>
        </authorList>
    </citation>
    <scope>NUCLEOTIDE SEQUENCE</scope>
    <source>
        <strain evidence="1">Dsil-2018</strain>
    </source>
</reference>
<dbReference type="Proteomes" id="UP000821865">
    <property type="component" value="Chromosome 3"/>
</dbReference>
<evidence type="ECO:0000313" key="2">
    <source>
        <dbReference type="Proteomes" id="UP000821865"/>
    </source>
</evidence>
<organism evidence="1 2">
    <name type="scientific">Dermacentor silvarum</name>
    <name type="common">Tick</name>
    <dbReference type="NCBI Taxonomy" id="543639"/>
    <lineage>
        <taxon>Eukaryota</taxon>
        <taxon>Metazoa</taxon>
        <taxon>Ecdysozoa</taxon>
        <taxon>Arthropoda</taxon>
        <taxon>Chelicerata</taxon>
        <taxon>Arachnida</taxon>
        <taxon>Acari</taxon>
        <taxon>Parasitiformes</taxon>
        <taxon>Ixodida</taxon>
        <taxon>Ixodoidea</taxon>
        <taxon>Ixodidae</taxon>
        <taxon>Rhipicephalinae</taxon>
        <taxon>Dermacentor</taxon>
    </lineage>
</organism>
<protein>
    <submittedName>
        <fullName evidence="1">Uncharacterized protein</fullName>
    </submittedName>
</protein>
<keyword evidence="2" id="KW-1185">Reference proteome</keyword>
<dbReference type="EMBL" id="CM023472">
    <property type="protein sequence ID" value="KAH7960521.1"/>
    <property type="molecule type" value="Genomic_DNA"/>
</dbReference>
<comment type="caution">
    <text evidence="1">The sequence shown here is derived from an EMBL/GenBank/DDBJ whole genome shotgun (WGS) entry which is preliminary data.</text>
</comment>
<sequence>MEGTPLLGVEQPSRPLAFVTRQAAREVSFRRRLLSSANELRRFAASLQPAGVAYPGNVRGARGTGNKSRVLFLETGYAFEVTGRFSCAIESAARHHPGWTVHVLAAIDTTNSSADVWLDGPFKKMLGRLPNVVFGSVQVTDMLRGTPLESWSLPNPRRGGVSEHLSNALRLALLYKRGGVYLSKDTVVMRPLHEFDCCLSQTSLRKGDSVSNSFLFFKAGHSFLRDAMERIASDHQPEVKSSLGPSLLHDVLLERCGVTSVAPLAEDGRRCRGVRVLPWPVLMPVPYTAWPLLFAPDVAADTNSSWWEACRYSHAMCFYGKLSARRKVEKGSPYWRAASKNCPRSLEISIDVDGRF</sequence>
<proteinExistence type="predicted"/>
<gene>
    <name evidence="1" type="ORF">HPB49_020908</name>
</gene>
<name>A0ACB8D7Z9_DERSI</name>